<name>A0ACC0ZEZ7_9ROSI</name>
<evidence type="ECO:0000313" key="1">
    <source>
        <dbReference type="EMBL" id="KAJ0049128.1"/>
    </source>
</evidence>
<proteinExistence type="predicted"/>
<protein>
    <submittedName>
        <fullName evidence="1">Uncharacterized protein</fullName>
    </submittedName>
</protein>
<dbReference type="EMBL" id="CM047737">
    <property type="protein sequence ID" value="KAJ0049128.1"/>
    <property type="molecule type" value="Genomic_DNA"/>
</dbReference>
<evidence type="ECO:0000313" key="2">
    <source>
        <dbReference type="Proteomes" id="UP001163603"/>
    </source>
</evidence>
<comment type="caution">
    <text evidence="1">The sequence shown here is derived from an EMBL/GenBank/DDBJ whole genome shotgun (WGS) entry which is preliminary data.</text>
</comment>
<accession>A0ACC0ZEZ7</accession>
<sequence>MDILYRFKAFILSLFEKIFQLLPRAAAPAPPPPAAFMHHEVVGDQNQREPAAPAADQYNLDWAMIMIGFCLPSAVEIALQSLQTKSQLSPMFHFLSISIILSFTFLFVSKFMNTKFPVSAQVLERVGVLFAVTAIFVAITIPFPLWLNCITWVLYAISFIAIMLPLHVGWQHRNRPLPRRGGTCWSDSVAAVLCLQGWYSSQSPSVTRLAASWPPGSRCAKYMAICSIHNFAFHGGG</sequence>
<gene>
    <name evidence="1" type="ORF">Pint_16333</name>
</gene>
<dbReference type="Proteomes" id="UP001163603">
    <property type="component" value="Chromosome 2"/>
</dbReference>
<reference evidence="2" key="1">
    <citation type="journal article" date="2023" name="G3 (Bethesda)">
        <title>Genome assembly and association tests identify interacting loci associated with vigor, precocity, and sex in interspecific pistachio rootstocks.</title>
        <authorList>
            <person name="Palmer W."/>
            <person name="Jacygrad E."/>
            <person name="Sagayaradj S."/>
            <person name="Cavanaugh K."/>
            <person name="Han R."/>
            <person name="Bertier L."/>
            <person name="Beede B."/>
            <person name="Kafkas S."/>
            <person name="Golino D."/>
            <person name="Preece J."/>
            <person name="Michelmore R."/>
        </authorList>
    </citation>
    <scope>NUCLEOTIDE SEQUENCE [LARGE SCALE GENOMIC DNA]</scope>
</reference>
<organism evidence="1 2">
    <name type="scientific">Pistacia integerrima</name>
    <dbReference type="NCBI Taxonomy" id="434235"/>
    <lineage>
        <taxon>Eukaryota</taxon>
        <taxon>Viridiplantae</taxon>
        <taxon>Streptophyta</taxon>
        <taxon>Embryophyta</taxon>
        <taxon>Tracheophyta</taxon>
        <taxon>Spermatophyta</taxon>
        <taxon>Magnoliopsida</taxon>
        <taxon>eudicotyledons</taxon>
        <taxon>Gunneridae</taxon>
        <taxon>Pentapetalae</taxon>
        <taxon>rosids</taxon>
        <taxon>malvids</taxon>
        <taxon>Sapindales</taxon>
        <taxon>Anacardiaceae</taxon>
        <taxon>Pistacia</taxon>
    </lineage>
</organism>
<keyword evidence="2" id="KW-1185">Reference proteome</keyword>